<dbReference type="EMBL" id="BOOY01000006">
    <property type="protein sequence ID" value="GIJ01786.1"/>
    <property type="molecule type" value="Genomic_DNA"/>
</dbReference>
<dbReference type="NCBIfam" id="NF047832">
    <property type="entry name" value="caspase_w_EACC1"/>
    <property type="match status" value="1"/>
</dbReference>
<dbReference type="SUPFAM" id="SSF52129">
    <property type="entry name" value="Caspase-like"/>
    <property type="match status" value="1"/>
</dbReference>
<reference evidence="3" key="1">
    <citation type="submission" date="2021-01" db="EMBL/GenBank/DDBJ databases">
        <title>Whole genome shotgun sequence of Spirilliplanes yamanashiensis NBRC 15828.</title>
        <authorList>
            <person name="Komaki H."/>
            <person name="Tamura T."/>
        </authorList>
    </citation>
    <scope>NUCLEOTIDE SEQUENCE</scope>
    <source>
        <strain evidence="3">NBRC 15828</strain>
    </source>
</reference>
<keyword evidence="4" id="KW-1185">Reference proteome</keyword>
<dbReference type="AlphaFoldDB" id="A0A8J3Y4U4"/>
<gene>
    <name evidence="3" type="ORF">Sya03_11380</name>
</gene>
<dbReference type="GO" id="GO:0006508">
    <property type="term" value="P:proteolysis"/>
    <property type="evidence" value="ECO:0007669"/>
    <property type="project" value="InterPro"/>
</dbReference>
<dbReference type="InterPro" id="IPR011600">
    <property type="entry name" value="Pept_C14_caspase"/>
</dbReference>
<feature type="compositionally biased region" description="Low complexity" evidence="1">
    <location>
        <begin position="288"/>
        <end position="300"/>
    </location>
</feature>
<evidence type="ECO:0000313" key="4">
    <source>
        <dbReference type="Proteomes" id="UP000652013"/>
    </source>
</evidence>
<evidence type="ECO:0000313" key="3">
    <source>
        <dbReference type="EMBL" id="GIJ01786.1"/>
    </source>
</evidence>
<evidence type="ECO:0000259" key="2">
    <source>
        <dbReference type="Pfam" id="PF00656"/>
    </source>
</evidence>
<feature type="region of interest" description="Disordered" evidence="1">
    <location>
        <begin position="286"/>
        <end position="316"/>
    </location>
</feature>
<comment type="caution">
    <text evidence="3">The sequence shown here is derived from an EMBL/GenBank/DDBJ whole genome shotgun (WGS) entry which is preliminary data.</text>
</comment>
<name>A0A8J3Y4U4_9ACTN</name>
<proteinExistence type="predicted"/>
<accession>A0A8J3Y4U4</accession>
<dbReference type="InterPro" id="IPR029030">
    <property type="entry name" value="Caspase-like_dom_sf"/>
</dbReference>
<feature type="region of interest" description="Disordered" evidence="1">
    <location>
        <begin position="215"/>
        <end position="251"/>
    </location>
</feature>
<protein>
    <recommendedName>
        <fullName evidence="2">Peptidase C14 caspase domain-containing protein</fullName>
    </recommendedName>
</protein>
<dbReference type="Proteomes" id="UP000652013">
    <property type="component" value="Unassembled WGS sequence"/>
</dbReference>
<organism evidence="3 4">
    <name type="scientific">Spirilliplanes yamanashiensis</name>
    <dbReference type="NCBI Taxonomy" id="42233"/>
    <lineage>
        <taxon>Bacteria</taxon>
        <taxon>Bacillati</taxon>
        <taxon>Actinomycetota</taxon>
        <taxon>Actinomycetes</taxon>
        <taxon>Micromonosporales</taxon>
        <taxon>Micromonosporaceae</taxon>
        <taxon>Spirilliplanes</taxon>
    </lineage>
</organism>
<dbReference type="Pfam" id="PF00656">
    <property type="entry name" value="Peptidase_C14"/>
    <property type="match status" value="1"/>
</dbReference>
<dbReference type="RefSeq" id="WP_203937114.1">
    <property type="nucleotide sequence ID" value="NZ_BAAAGJ010000005.1"/>
</dbReference>
<feature type="compositionally biased region" description="Pro residues" evidence="1">
    <location>
        <begin position="301"/>
        <end position="312"/>
    </location>
</feature>
<evidence type="ECO:0000256" key="1">
    <source>
        <dbReference type="SAM" id="MobiDB-lite"/>
    </source>
</evidence>
<dbReference type="Gene3D" id="3.40.50.1460">
    <property type="match status" value="1"/>
</dbReference>
<feature type="domain" description="Peptidase C14 caspase" evidence="2">
    <location>
        <begin position="4"/>
        <end position="214"/>
    </location>
</feature>
<sequence>MGSRAVLIGVSGYRRMPPLPAVAANLRDLAGLLTDPDVGGLPAENCVVVPDPEDGTGLLVPVHEAARAATDLLVVYFAGHGLLDESGELYLALPDGSRDRLPSAVRFAELRREVVRTAARCRAKLVVLDCCYSGRAMAGFMGATGRLADQAAVEGAYLMTATAETVAALAPVGARHTAFTGALIETLRDGVPGAPAVLDTETVFEAVESRLRARAQPLPQRRSRAAGHRIPVARNRAADAPPEDVPAPLADRPRRIGPRALAAAGVAVFVAAAVLTGLALADDGDAAGGPRPATGSGPATTSPPPPVVPEPTPQRDNLTVNLFDRGGTPDRVVQIELTEVGSAIRFFVVTPEGVCAVAGLDGDSTVIRRPGGRWVRIIILPARPAVDPPGDGDFTIPVDFQIERGTGTPPVGNKPCTSR</sequence>
<dbReference type="GO" id="GO:0004197">
    <property type="term" value="F:cysteine-type endopeptidase activity"/>
    <property type="evidence" value="ECO:0007669"/>
    <property type="project" value="InterPro"/>
</dbReference>